<proteinExistence type="predicted"/>
<keyword evidence="2" id="KW-1185">Reference proteome</keyword>
<reference evidence="1" key="1">
    <citation type="submission" date="2023-10" db="EMBL/GenBank/DDBJ databases">
        <authorList>
            <person name="Rodriguez Cubillos JULIANA M."/>
            <person name="De Vega J."/>
        </authorList>
    </citation>
    <scope>NUCLEOTIDE SEQUENCE</scope>
</reference>
<organism evidence="1 2">
    <name type="scientific">Trifolium pratense</name>
    <name type="common">Red clover</name>
    <dbReference type="NCBI Taxonomy" id="57577"/>
    <lineage>
        <taxon>Eukaryota</taxon>
        <taxon>Viridiplantae</taxon>
        <taxon>Streptophyta</taxon>
        <taxon>Embryophyta</taxon>
        <taxon>Tracheophyta</taxon>
        <taxon>Spermatophyta</taxon>
        <taxon>Magnoliopsida</taxon>
        <taxon>eudicotyledons</taxon>
        <taxon>Gunneridae</taxon>
        <taxon>Pentapetalae</taxon>
        <taxon>rosids</taxon>
        <taxon>fabids</taxon>
        <taxon>Fabales</taxon>
        <taxon>Fabaceae</taxon>
        <taxon>Papilionoideae</taxon>
        <taxon>50 kb inversion clade</taxon>
        <taxon>NPAAA clade</taxon>
        <taxon>Hologalegina</taxon>
        <taxon>IRL clade</taxon>
        <taxon>Trifolieae</taxon>
        <taxon>Trifolium</taxon>
    </lineage>
</organism>
<evidence type="ECO:0000313" key="2">
    <source>
        <dbReference type="Proteomes" id="UP001177021"/>
    </source>
</evidence>
<gene>
    <name evidence="1" type="ORF">MILVUS5_LOCUS5158</name>
</gene>
<evidence type="ECO:0000313" key="1">
    <source>
        <dbReference type="EMBL" id="CAJ2634187.1"/>
    </source>
</evidence>
<accession>A0ACB0ITM6</accession>
<dbReference type="Proteomes" id="UP001177021">
    <property type="component" value="Unassembled WGS sequence"/>
</dbReference>
<name>A0ACB0ITM6_TRIPR</name>
<protein>
    <submittedName>
        <fullName evidence="1">Uncharacterized protein</fullName>
    </submittedName>
</protein>
<dbReference type="EMBL" id="CASHSV030000002">
    <property type="protein sequence ID" value="CAJ2634187.1"/>
    <property type="molecule type" value="Genomic_DNA"/>
</dbReference>
<comment type="caution">
    <text evidence="1">The sequence shown here is derived from an EMBL/GenBank/DDBJ whole genome shotgun (WGS) entry which is preliminary data.</text>
</comment>
<sequence length="99" mass="11590">MGYSMKALKNQLNLEIGKRRGNFRCIGRTLEVEAQLSNLASITQVVDPKLHKHIEHIGGGDYVFAFRMLMVLFRQEFYKMHNLVSLFCFVQFLSPYFEK</sequence>